<dbReference type="Pfam" id="PF01129">
    <property type="entry name" value="ART"/>
    <property type="match status" value="1"/>
</dbReference>
<evidence type="ECO:0000256" key="3">
    <source>
        <dbReference type="ARBA" id="ARBA00022679"/>
    </source>
</evidence>
<dbReference type="AlphaFoldDB" id="A0A814R948"/>
<keyword evidence="3 8" id="KW-0808">Transferase</keyword>
<evidence type="ECO:0000256" key="9">
    <source>
        <dbReference type="SAM" id="MobiDB-lite"/>
    </source>
</evidence>
<dbReference type="InterPro" id="IPR011042">
    <property type="entry name" value="6-blade_b-propeller_TolB-like"/>
</dbReference>
<evidence type="ECO:0000313" key="13">
    <source>
        <dbReference type="Proteomes" id="UP000663877"/>
    </source>
</evidence>
<evidence type="ECO:0000256" key="4">
    <source>
        <dbReference type="ARBA" id="ARBA00022695"/>
    </source>
</evidence>
<comment type="similarity">
    <text evidence="1 8">Belongs to the Arg-specific ADP-ribosyltransferase family.</text>
</comment>
<organism evidence="10 13">
    <name type="scientific">Adineta steineri</name>
    <dbReference type="NCBI Taxonomy" id="433720"/>
    <lineage>
        <taxon>Eukaryota</taxon>
        <taxon>Metazoa</taxon>
        <taxon>Spiralia</taxon>
        <taxon>Gnathifera</taxon>
        <taxon>Rotifera</taxon>
        <taxon>Eurotatoria</taxon>
        <taxon>Bdelloidea</taxon>
        <taxon>Adinetida</taxon>
        <taxon>Adinetidae</taxon>
        <taxon>Adineta</taxon>
    </lineage>
</organism>
<name>A0A814R948_9BILA</name>
<dbReference type="InterPro" id="IPR050952">
    <property type="entry name" value="TRIM-NHL_E3_ligases"/>
</dbReference>
<keyword evidence="2 8" id="KW-0328">Glycosyltransferase</keyword>
<keyword evidence="4" id="KW-0548">Nucleotidyltransferase</keyword>
<evidence type="ECO:0000256" key="2">
    <source>
        <dbReference type="ARBA" id="ARBA00022676"/>
    </source>
</evidence>
<feature type="compositionally biased region" description="Acidic residues" evidence="9">
    <location>
        <begin position="224"/>
        <end position="233"/>
    </location>
</feature>
<feature type="repeat" description="NHL" evidence="7">
    <location>
        <begin position="538"/>
        <end position="566"/>
    </location>
</feature>
<evidence type="ECO:0000313" key="11">
    <source>
        <dbReference type="EMBL" id="CAF1279861.1"/>
    </source>
</evidence>
<dbReference type="GO" id="GO:0016779">
    <property type="term" value="F:nucleotidyltransferase activity"/>
    <property type="evidence" value="ECO:0007669"/>
    <property type="project" value="UniProtKB-KW"/>
</dbReference>
<comment type="catalytic activity">
    <reaction evidence="6 8">
        <text>L-arginyl-[protein] + NAD(+) = N(omega)-(ADP-D-ribosyl)-L-arginyl-[protein] + nicotinamide + H(+)</text>
        <dbReference type="Rhea" id="RHEA:19149"/>
        <dbReference type="Rhea" id="RHEA-COMP:10532"/>
        <dbReference type="Rhea" id="RHEA-COMP:15087"/>
        <dbReference type="ChEBI" id="CHEBI:15378"/>
        <dbReference type="ChEBI" id="CHEBI:17154"/>
        <dbReference type="ChEBI" id="CHEBI:29965"/>
        <dbReference type="ChEBI" id="CHEBI:57540"/>
        <dbReference type="ChEBI" id="CHEBI:142554"/>
        <dbReference type="EC" id="2.4.2.31"/>
    </reaction>
</comment>
<dbReference type="EC" id="2.4.2.31" evidence="8"/>
<comment type="caution">
    <text evidence="10">The sequence shown here is derived from an EMBL/GenBank/DDBJ whole genome shotgun (WGS) entry which is preliminary data.</text>
</comment>
<dbReference type="SUPFAM" id="SSF101898">
    <property type="entry name" value="NHL repeat"/>
    <property type="match status" value="1"/>
</dbReference>
<dbReference type="EMBL" id="CAJNOI010000148">
    <property type="protein sequence ID" value="CAF1130833.1"/>
    <property type="molecule type" value="Genomic_DNA"/>
</dbReference>
<dbReference type="InterPro" id="IPR000768">
    <property type="entry name" value="ART"/>
</dbReference>
<proteinExistence type="inferred from homology"/>
<dbReference type="Pfam" id="PF01436">
    <property type="entry name" value="NHL"/>
    <property type="match status" value="3"/>
</dbReference>
<feature type="repeat" description="NHL" evidence="7">
    <location>
        <begin position="480"/>
        <end position="510"/>
    </location>
</feature>
<dbReference type="Gene3D" id="2.120.10.30">
    <property type="entry name" value="TolB, C-terminal domain"/>
    <property type="match status" value="1"/>
</dbReference>
<dbReference type="SUPFAM" id="SSF56399">
    <property type="entry name" value="ADP-ribosylation"/>
    <property type="match status" value="1"/>
</dbReference>
<keyword evidence="8" id="KW-0521">NADP</keyword>
<keyword evidence="8" id="KW-0520">NAD</keyword>
<evidence type="ECO:0000313" key="12">
    <source>
        <dbReference type="Proteomes" id="UP000663832"/>
    </source>
</evidence>
<gene>
    <name evidence="10" type="ORF">BJG266_LOCUS22992</name>
    <name evidence="11" type="ORF">QVE165_LOCUS30080</name>
</gene>
<keyword evidence="5" id="KW-0677">Repeat</keyword>
<keyword evidence="12" id="KW-1185">Reference proteome</keyword>
<dbReference type="Gene3D" id="2.40.10.500">
    <property type="match status" value="1"/>
</dbReference>
<sequence length="566" mass="64564">MSHNGDRFTDIELENKRLPACYGYLNYKLLSLTEAMNELQNFLNDINRFVKLAKRHCTYPNDHNLTKDESAAIYIYTMELSDDSSVYRILNQTLRAEDRTKVRPWFGYLRLLDSATSKLPTFKGIIWRGIDKNVTMKFKKGQRITWWSISSCSTSIDVISSFISKSSSSTLFHIECLNGKSVSSFTCYPNENEVILMPGTVFEVVSNPLSHHGGLNIIHLKEISDDDEEEEEESPRPSKPNPYKPSHSAISTATISSNPVTTHQITIQSQIKPQPIQPKKNKFQQFGITVAGGNGPGQELNQLYHPWGIFIDNDKSIYIADSSNDRIVKWKLNSNEGQIIADGLNDPRDIIFDKEHNSFIIADYRNKRVIRYFDQNQTNPQIIISHTNCFGLTMDKNGSIYVSDCENHEVRRWKQGDTKGELVAGGNGKGNHLNQLYQPTYIFIDDDYSLYVSDYFNHRVMEWKKDAKEGIIVAGGNGQGNSLKQLCYPRGVIVDHLGQIYVADSHNNRVMRWCEGDEEGEIVVDGNGHGIQSNQWGFPTGLSFDNEENLYVADYRNHRVQKYEKL</sequence>
<feature type="repeat" description="NHL" evidence="7">
    <location>
        <begin position="297"/>
        <end position="333"/>
    </location>
</feature>
<dbReference type="PROSITE" id="PS51996">
    <property type="entry name" value="TR_MART"/>
    <property type="match status" value="1"/>
</dbReference>
<dbReference type="Gene3D" id="3.90.176.10">
    <property type="entry name" value="Toxin ADP-ribosyltransferase, Chain A, domain 1"/>
    <property type="match status" value="1"/>
</dbReference>
<dbReference type="PROSITE" id="PS51125">
    <property type="entry name" value="NHL"/>
    <property type="match status" value="3"/>
</dbReference>
<dbReference type="GO" id="GO:0106274">
    <property type="term" value="F:NAD+-protein-arginine ADP-ribosyltransferase activity"/>
    <property type="evidence" value="ECO:0007669"/>
    <property type="project" value="UniProtKB-EC"/>
</dbReference>
<evidence type="ECO:0000256" key="7">
    <source>
        <dbReference type="PROSITE-ProRule" id="PRU00504"/>
    </source>
</evidence>
<evidence type="ECO:0000256" key="8">
    <source>
        <dbReference type="RuleBase" id="RU361228"/>
    </source>
</evidence>
<dbReference type="PANTHER" id="PTHR24104">
    <property type="entry name" value="E3 UBIQUITIN-PROTEIN LIGASE NHLRC1-RELATED"/>
    <property type="match status" value="1"/>
</dbReference>
<dbReference type="CDD" id="cd05819">
    <property type="entry name" value="NHL"/>
    <property type="match status" value="1"/>
</dbReference>
<dbReference type="EMBL" id="CAJNOM010000246">
    <property type="protein sequence ID" value="CAF1279861.1"/>
    <property type="molecule type" value="Genomic_DNA"/>
</dbReference>
<evidence type="ECO:0000256" key="6">
    <source>
        <dbReference type="ARBA" id="ARBA00047597"/>
    </source>
</evidence>
<reference evidence="10" key="1">
    <citation type="submission" date="2021-02" db="EMBL/GenBank/DDBJ databases">
        <authorList>
            <person name="Nowell W R."/>
        </authorList>
    </citation>
    <scope>NUCLEOTIDE SEQUENCE</scope>
</reference>
<feature type="region of interest" description="Disordered" evidence="9">
    <location>
        <begin position="221"/>
        <end position="250"/>
    </location>
</feature>
<dbReference type="OrthoDB" id="342730at2759"/>
<evidence type="ECO:0000313" key="10">
    <source>
        <dbReference type="EMBL" id="CAF1130833.1"/>
    </source>
</evidence>
<evidence type="ECO:0000256" key="1">
    <source>
        <dbReference type="ARBA" id="ARBA00009558"/>
    </source>
</evidence>
<protein>
    <recommendedName>
        <fullName evidence="8">NAD(P)(+)--arginine ADP-ribosyltransferase</fullName>
        <ecNumber evidence="8">2.4.2.31</ecNumber>
    </recommendedName>
    <alternativeName>
        <fullName evidence="8">Mono(ADP-ribosyl)transferase</fullName>
    </alternativeName>
</protein>
<dbReference type="Proteomes" id="UP000663832">
    <property type="component" value="Unassembled WGS sequence"/>
</dbReference>
<evidence type="ECO:0000256" key="5">
    <source>
        <dbReference type="ARBA" id="ARBA00022737"/>
    </source>
</evidence>
<accession>A0A814R948</accession>
<dbReference type="Proteomes" id="UP000663877">
    <property type="component" value="Unassembled WGS sequence"/>
</dbReference>
<dbReference type="InterPro" id="IPR001258">
    <property type="entry name" value="NHL_repeat"/>
</dbReference>